<feature type="signal peptide" evidence="1">
    <location>
        <begin position="1"/>
        <end position="30"/>
    </location>
</feature>
<dbReference type="InterPro" id="IPR003646">
    <property type="entry name" value="SH3-like_bac-type"/>
</dbReference>
<dbReference type="Gene3D" id="2.30.30.40">
    <property type="entry name" value="SH3 Domains"/>
    <property type="match status" value="1"/>
</dbReference>
<gene>
    <name evidence="3" type="ORF">ACFF45_17185</name>
</gene>
<dbReference type="RefSeq" id="WP_381346928.1">
    <property type="nucleotide sequence ID" value="NZ_JBHMCY010000030.1"/>
</dbReference>
<keyword evidence="1" id="KW-0732">Signal</keyword>
<dbReference type="Proteomes" id="UP001589709">
    <property type="component" value="Unassembled WGS sequence"/>
</dbReference>
<proteinExistence type="predicted"/>
<protein>
    <submittedName>
        <fullName evidence="3">SH3 domain-containing protein</fullName>
    </submittedName>
</protein>
<name>A0ABV5N265_9ACTN</name>
<keyword evidence="4" id="KW-1185">Reference proteome</keyword>
<feature type="chain" id="PRO_5046004847" evidence="1">
    <location>
        <begin position="31"/>
        <end position="117"/>
    </location>
</feature>
<evidence type="ECO:0000259" key="2">
    <source>
        <dbReference type="Pfam" id="PF08239"/>
    </source>
</evidence>
<feature type="domain" description="SH3b" evidence="2">
    <location>
        <begin position="51"/>
        <end position="108"/>
    </location>
</feature>
<dbReference type="Pfam" id="PF08239">
    <property type="entry name" value="SH3_3"/>
    <property type="match status" value="1"/>
</dbReference>
<organism evidence="3 4">
    <name type="scientific">Streptomyces cinereospinus</name>
    <dbReference type="NCBI Taxonomy" id="285561"/>
    <lineage>
        <taxon>Bacteria</taxon>
        <taxon>Bacillati</taxon>
        <taxon>Actinomycetota</taxon>
        <taxon>Actinomycetes</taxon>
        <taxon>Kitasatosporales</taxon>
        <taxon>Streptomycetaceae</taxon>
        <taxon>Streptomyces</taxon>
    </lineage>
</organism>
<evidence type="ECO:0000313" key="3">
    <source>
        <dbReference type="EMBL" id="MFB9464397.1"/>
    </source>
</evidence>
<reference evidence="3 4" key="1">
    <citation type="submission" date="2024-09" db="EMBL/GenBank/DDBJ databases">
        <authorList>
            <person name="Sun Q."/>
            <person name="Mori K."/>
        </authorList>
    </citation>
    <scope>NUCLEOTIDE SEQUENCE [LARGE SCALE GENOMIC DNA]</scope>
    <source>
        <strain evidence="3 4">JCM 6917</strain>
    </source>
</reference>
<dbReference type="EMBL" id="JBHMCY010000030">
    <property type="protein sequence ID" value="MFB9464397.1"/>
    <property type="molecule type" value="Genomic_DNA"/>
</dbReference>
<sequence length="117" mass="12435">MSIRTRAAAAGLTASIFLGGALALAPAANAVGGHSKCTSDANMNGKVDVTNVNLRKGPGTSYGSYGQLTKGARVYVDCVRQPDITKQPWLYIKVNSGAHAGLRGWVRDDLIYWPIWS</sequence>
<accession>A0ABV5N265</accession>
<evidence type="ECO:0000256" key="1">
    <source>
        <dbReference type="SAM" id="SignalP"/>
    </source>
</evidence>
<comment type="caution">
    <text evidence="3">The sequence shown here is derived from an EMBL/GenBank/DDBJ whole genome shotgun (WGS) entry which is preliminary data.</text>
</comment>
<evidence type="ECO:0000313" key="4">
    <source>
        <dbReference type="Proteomes" id="UP001589709"/>
    </source>
</evidence>